<feature type="transmembrane region" description="Helical" evidence="5">
    <location>
        <begin position="77"/>
        <end position="98"/>
    </location>
</feature>
<dbReference type="PANTHER" id="PTHR43220:SF18">
    <property type="entry name" value="TRANSMEMBRANE PROTEIN 41B"/>
    <property type="match status" value="1"/>
</dbReference>
<gene>
    <name evidence="7" type="ORF">LCGC14_0285990</name>
</gene>
<comment type="caution">
    <text evidence="7">The sequence shown here is derived from an EMBL/GenBank/DDBJ whole genome shotgun (WGS) entry which is preliminary data.</text>
</comment>
<feature type="transmembrane region" description="Helical" evidence="5">
    <location>
        <begin position="152"/>
        <end position="171"/>
    </location>
</feature>
<dbReference type="Pfam" id="PF09335">
    <property type="entry name" value="VTT_dom"/>
    <property type="match status" value="1"/>
</dbReference>
<sequence length="220" mass="23790">MHPSPRWPVLGLFGFLALLLIGWLLPVSAADLLHWGAGLSSSRAMLTGLVIAMALLMSFGLPGSLIFWFIAPFHAPWISVLLLLTGSTGGALGAYVLGRRLGERWRPKGYARQLLALLSARSDFMTQCALRILPGFPHAFINLSGGILRLPLGPFLSAAVIGLAIKWGVYAQAAHGMVNAAQADEVLNIQTLWPLVLIAVLMIAGALARRFWFKADKRKT</sequence>
<dbReference type="PANTHER" id="PTHR43220">
    <property type="match status" value="1"/>
</dbReference>
<dbReference type="InterPro" id="IPR045014">
    <property type="entry name" value="TM41A/B"/>
</dbReference>
<evidence type="ECO:0000256" key="1">
    <source>
        <dbReference type="ARBA" id="ARBA00004141"/>
    </source>
</evidence>
<keyword evidence="4 5" id="KW-0472">Membrane</keyword>
<organism evidence="7">
    <name type="scientific">marine sediment metagenome</name>
    <dbReference type="NCBI Taxonomy" id="412755"/>
    <lineage>
        <taxon>unclassified sequences</taxon>
        <taxon>metagenomes</taxon>
        <taxon>ecological metagenomes</taxon>
    </lineage>
</organism>
<feature type="transmembrane region" description="Helical" evidence="5">
    <location>
        <begin position="191"/>
        <end position="212"/>
    </location>
</feature>
<evidence type="ECO:0000256" key="2">
    <source>
        <dbReference type="ARBA" id="ARBA00022692"/>
    </source>
</evidence>
<keyword evidence="3 5" id="KW-1133">Transmembrane helix</keyword>
<name>A0A0F9WFZ9_9ZZZZ</name>
<evidence type="ECO:0000256" key="5">
    <source>
        <dbReference type="SAM" id="Phobius"/>
    </source>
</evidence>
<feature type="domain" description="VTT" evidence="6">
    <location>
        <begin position="62"/>
        <end position="173"/>
    </location>
</feature>
<proteinExistence type="predicted"/>
<dbReference type="EMBL" id="LAZR01000167">
    <property type="protein sequence ID" value="KKN84786.1"/>
    <property type="molecule type" value="Genomic_DNA"/>
</dbReference>
<accession>A0A0F9WFZ9</accession>
<protein>
    <recommendedName>
        <fullName evidence="6">VTT domain-containing protein</fullName>
    </recommendedName>
</protein>
<dbReference type="AlphaFoldDB" id="A0A0F9WFZ9"/>
<dbReference type="InterPro" id="IPR032816">
    <property type="entry name" value="VTT_dom"/>
</dbReference>
<feature type="transmembrane region" description="Helical" evidence="5">
    <location>
        <begin position="12"/>
        <end position="33"/>
    </location>
</feature>
<evidence type="ECO:0000259" key="6">
    <source>
        <dbReference type="Pfam" id="PF09335"/>
    </source>
</evidence>
<keyword evidence="2 5" id="KW-0812">Transmembrane</keyword>
<evidence type="ECO:0000256" key="4">
    <source>
        <dbReference type="ARBA" id="ARBA00023136"/>
    </source>
</evidence>
<feature type="transmembrane region" description="Helical" evidence="5">
    <location>
        <begin position="45"/>
        <end position="71"/>
    </location>
</feature>
<reference evidence="7" key="1">
    <citation type="journal article" date="2015" name="Nature">
        <title>Complex archaea that bridge the gap between prokaryotes and eukaryotes.</title>
        <authorList>
            <person name="Spang A."/>
            <person name="Saw J.H."/>
            <person name="Jorgensen S.L."/>
            <person name="Zaremba-Niedzwiedzka K."/>
            <person name="Martijn J."/>
            <person name="Lind A.E."/>
            <person name="van Eijk R."/>
            <person name="Schleper C."/>
            <person name="Guy L."/>
            <person name="Ettema T.J."/>
        </authorList>
    </citation>
    <scope>NUCLEOTIDE SEQUENCE</scope>
</reference>
<evidence type="ECO:0000256" key="3">
    <source>
        <dbReference type="ARBA" id="ARBA00022989"/>
    </source>
</evidence>
<comment type="subcellular location">
    <subcellularLocation>
        <location evidence="1">Membrane</location>
        <topology evidence="1">Multi-pass membrane protein</topology>
    </subcellularLocation>
</comment>
<evidence type="ECO:0000313" key="7">
    <source>
        <dbReference type="EMBL" id="KKN84786.1"/>
    </source>
</evidence>
<dbReference type="GO" id="GO:0016020">
    <property type="term" value="C:membrane"/>
    <property type="evidence" value="ECO:0007669"/>
    <property type="project" value="UniProtKB-SubCell"/>
</dbReference>